<protein>
    <submittedName>
        <fullName evidence="1">Uncharacterized protein</fullName>
    </submittedName>
</protein>
<reference evidence="1" key="1">
    <citation type="submission" date="2020-03" db="EMBL/GenBank/DDBJ databases">
        <title>The deep terrestrial virosphere.</title>
        <authorList>
            <person name="Holmfeldt K."/>
            <person name="Nilsson E."/>
            <person name="Simone D."/>
            <person name="Lopez-Fernandez M."/>
            <person name="Wu X."/>
            <person name="de Brujin I."/>
            <person name="Lundin D."/>
            <person name="Andersson A."/>
            <person name="Bertilsson S."/>
            <person name="Dopson M."/>
        </authorList>
    </citation>
    <scope>NUCLEOTIDE SEQUENCE</scope>
    <source>
        <strain evidence="1">TM448A00161</strain>
        <strain evidence="2">TM448B00459</strain>
    </source>
</reference>
<dbReference type="EMBL" id="MT144623">
    <property type="protein sequence ID" value="QJH95575.1"/>
    <property type="molecule type" value="Genomic_DNA"/>
</dbReference>
<name>A0A6H1ZBQ5_9ZZZZ</name>
<proteinExistence type="predicted"/>
<accession>A0A6H1ZBQ5</accession>
<evidence type="ECO:0000313" key="1">
    <source>
        <dbReference type="EMBL" id="QJA44892.1"/>
    </source>
</evidence>
<evidence type="ECO:0000313" key="2">
    <source>
        <dbReference type="EMBL" id="QJH95575.1"/>
    </source>
</evidence>
<organism evidence="1">
    <name type="scientific">viral metagenome</name>
    <dbReference type="NCBI Taxonomy" id="1070528"/>
    <lineage>
        <taxon>unclassified sequences</taxon>
        <taxon>metagenomes</taxon>
        <taxon>organismal metagenomes</taxon>
    </lineage>
</organism>
<gene>
    <name evidence="1" type="ORF">TM448A00161_0039</name>
    <name evidence="2" type="ORF">TM448B00459_0030</name>
</gene>
<dbReference type="AlphaFoldDB" id="A0A6H1ZBQ5"/>
<dbReference type="EMBL" id="MT143982">
    <property type="protein sequence ID" value="QJA44892.1"/>
    <property type="molecule type" value="Genomic_DNA"/>
</dbReference>
<sequence length="62" mass="7130">MAITIKAARKTMTRAFKDDPDFRASYVANVACILMDRIPGYKRNPAKRNAIADEIIRRIFED</sequence>